<dbReference type="Pfam" id="PF07859">
    <property type="entry name" value="Abhydrolase_3"/>
    <property type="match status" value="1"/>
</dbReference>
<feature type="compositionally biased region" description="Basic residues" evidence="4">
    <location>
        <begin position="158"/>
        <end position="181"/>
    </location>
</feature>
<dbReference type="OrthoDB" id="1662883at2759"/>
<feature type="region of interest" description="Disordered" evidence="4">
    <location>
        <begin position="973"/>
        <end position="1027"/>
    </location>
</feature>
<reference evidence="6 7" key="1">
    <citation type="journal article" date="2018" name="Mol. Biol. Evol.">
        <title>Broad Genomic Sampling Reveals a Smut Pathogenic Ancestry of the Fungal Clade Ustilaginomycotina.</title>
        <authorList>
            <person name="Kijpornyongpan T."/>
            <person name="Mondo S.J."/>
            <person name="Barry K."/>
            <person name="Sandor L."/>
            <person name="Lee J."/>
            <person name="Lipzen A."/>
            <person name="Pangilinan J."/>
            <person name="LaButti K."/>
            <person name="Hainaut M."/>
            <person name="Henrissat B."/>
            <person name="Grigoriev I.V."/>
            <person name="Spatafora J.W."/>
            <person name="Aime M.C."/>
        </authorList>
    </citation>
    <scope>NUCLEOTIDE SEQUENCE [LARGE SCALE GENOMIC DNA]</scope>
    <source>
        <strain evidence="6 7">MCA 3882</strain>
    </source>
</reference>
<dbReference type="GO" id="GO:0016787">
    <property type="term" value="F:hydrolase activity"/>
    <property type="evidence" value="ECO:0007669"/>
    <property type="project" value="UniProtKB-KW"/>
</dbReference>
<feature type="region of interest" description="Disordered" evidence="4">
    <location>
        <begin position="148"/>
        <end position="226"/>
    </location>
</feature>
<dbReference type="InterPro" id="IPR033140">
    <property type="entry name" value="Lipase_GDXG_put_SER_AS"/>
</dbReference>
<protein>
    <submittedName>
        <fullName evidence="6">Alpha/beta-hydrolase</fullName>
    </submittedName>
</protein>
<feature type="domain" description="Alpha/beta hydrolase fold-3" evidence="5">
    <location>
        <begin position="243"/>
        <end position="365"/>
    </location>
</feature>
<feature type="compositionally biased region" description="Polar residues" evidence="4">
    <location>
        <begin position="675"/>
        <end position="702"/>
    </location>
</feature>
<evidence type="ECO:0000313" key="7">
    <source>
        <dbReference type="Proteomes" id="UP000245771"/>
    </source>
</evidence>
<evidence type="ECO:0000256" key="3">
    <source>
        <dbReference type="PROSITE-ProRule" id="PRU10038"/>
    </source>
</evidence>
<dbReference type="InterPro" id="IPR050300">
    <property type="entry name" value="GDXG_lipolytic_enzyme"/>
</dbReference>
<feature type="active site" evidence="3">
    <location>
        <position position="323"/>
    </location>
</feature>
<organism evidence="6 7">
    <name type="scientific">Meira miltonrushii</name>
    <dbReference type="NCBI Taxonomy" id="1280837"/>
    <lineage>
        <taxon>Eukaryota</taxon>
        <taxon>Fungi</taxon>
        <taxon>Dikarya</taxon>
        <taxon>Basidiomycota</taxon>
        <taxon>Ustilaginomycotina</taxon>
        <taxon>Exobasidiomycetes</taxon>
        <taxon>Exobasidiales</taxon>
        <taxon>Brachybasidiaceae</taxon>
        <taxon>Meira</taxon>
    </lineage>
</organism>
<evidence type="ECO:0000256" key="4">
    <source>
        <dbReference type="SAM" id="MobiDB-lite"/>
    </source>
</evidence>
<dbReference type="InterPro" id="IPR029058">
    <property type="entry name" value="AB_hydrolase_fold"/>
</dbReference>
<dbReference type="RefSeq" id="XP_025355957.1">
    <property type="nucleotide sequence ID" value="XM_025498792.1"/>
</dbReference>
<evidence type="ECO:0000259" key="5">
    <source>
        <dbReference type="Pfam" id="PF07859"/>
    </source>
</evidence>
<sequence>MTISLTAVAASTTPTVIKTFFKHYKTQWTKEKQDRWTEATDELMFDEAFHIVKQFINIATTDTVESLQRFTNTHVPAQPGTTSLRLLIPIDSCDESAKLLIKYFGDDDLRHLVGGRLWWQVRGLRGVQAEWIAMKQDWNRATLVEKRMGTKESEKELRKKAKQARLNKRHERKHSFGKPIRKSLDKRRSNKSIPKAEQNGKAKDEEKDKDNEQKEDDPDTLDEGINEPIESFEELDRLKRVMYYIHGGGYYFGSLSTHRLMITRFARKFGGRAFAVNYRKAPQYPWPCAVQDVLAGYLYLIRPPPEARHKAIDPSQIVVAGDSAGGGLCLALLGILRDLDLPMPAGGVLLSPWCDMTHSFPSILQNTATDIIPTYGFIHKPSTLWPLPDDPLPADAEDADRQSIHNSQSEHATPKKRNNKDKLQGNEVASLAEYGNDNGEDAPPSLSHLKQKEFSVMMQDNKGEEVPLKVTRQIQLYATNSQLFHPLCSPILQGSLGGLPPLYILAGDSEVLRDEIIYLAHRAAHPEAYPLRKDLLNANKRAQQSAERFNHKPTKVHLQVYDGQPHVLTLFSFTTSARYAYRAIASFVKHVTGAPTNVINPFPNLSEAPSGRSDVPSIPPVHETTVGEPESIDSTYESKKLAKLDTNLDSSQENGDAIADSPAPISGSSKEKDNSLTPPTNSTAGSESNGNQATPLSSITPTKSKEGSEKMIAIDAPTDKRTQRERRRRNVTLGAENAYDGQVPLRRPTFVQEMIRERVDIRGKIRPLEEAELLQALQMQQDEIGVVKEGAVKRYLTGQTKWDDKFKKEAKRVAKRRAKNEERVKMMLEQAAKEGLLNELPQSASAEHHEVAEGDDDQTDGWADLVRLGPLALKGETPPPSAIAGRRDTGESVELLRQALHMRADRFKASIDTKAKASLGSTSVGTRDRSRVQYRTHTGAHWKQSAAERQVEGKARYGLSAWSGAMSFFGRKKQEDAAKRKRANAAQKGEAVTRNESEGADNESWVDSNTAEEPASGATTSANTLNT</sequence>
<dbReference type="Gene3D" id="3.40.50.1820">
    <property type="entry name" value="alpha/beta hydrolase"/>
    <property type="match status" value="1"/>
</dbReference>
<dbReference type="GeneID" id="37020573"/>
<dbReference type="AlphaFoldDB" id="A0A316VJH8"/>
<dbReference type="PANTHER" id="PTHR48081:SF5">
    <property type="entry name" value="ALPHA_BETA HYDROLASE FOLD-3 DOMAIN-CONTAINING PROTEIN"/>
    <property type="match status" value="1"/>
</dbReference>
<evidence type="ECO:0000313" key="6">
    <source>
        <dbReference type="EMBL" id="PWN35655.1"/>
    </source>
</evidence>
<keyword evidence="2 6" id="KW-0378">Hydrolase</keyword>
<dbReference type="EMBL" id="KZ819603">
    <property type="protein sequence ID" value="PWN35655.1"/>
    <property type="molecule type" value="Genomic_DNA"/>
</dbReference>
<evidence type="ECO:0000256" key="2">
    <source>
        <dbReference type="ARBA" id="ARBA00022801"/>
    </source>
</evidence>
<gene>
    <name evidence="6" type="ORF">FA14DRAFT_160709</name>
</gene>
<dbReference type="SUPFAM" id="SSF53474">
    <property type="entry name" value="alpha/beta-Hydrolases"/>
    <property type="match status" value="1"/>
</dbReference>
<evidence type="ECO:0000256" key="1">
    <source>
        <dbReference type="ARBA" id="ARBA00010515"/>
    </source>
</evidence>
<dbReference type="PROSITE" id="PS01174">
    <property type="entry name" value="LIPASE_GDXG_SER"/>
    <property type="match status" value="1"/>
</dbReference>
<dbReference type="PANTHER" id="PTHR48081">
    <property type="entry name" value="AB HYDROLASE SUPERFAMILY PROTEIN C4A8.06C"/>
    <property type="match status" value="1"/>
</dbReference>
<proteinExistence type="inferred from homology"/>
<feature type="region of interest" description="Disordered" evidence="4">
    <location>
        <begin position="920"/>
        <end position="941"/>
    </location>
</feature>
<keyword evidence="7" id="KW-1185">Reference proteome</keyword>
<dbReference type="STRING" id="1280837.A0A316VJH8"/>
<name>A0A316VJH8_9BASI</name>
<dbReference type="InterPro" id="IPR013094">
    <property type="entry name" value="AB_hydrolase_3"/>
</dbReference>
<feature type="region of interest" description="Disordered" evidence="4">
    <location>
        <begin position="647"/>
        <end position="729"/>
    </location>
</feature>
<comment type="similarity">
    <text evidence="1">Belongs to the 'GDXG' lipolytic enzyme family.</text>
</comment>
<feature type="region of interest" description="Disordered" evidence="4">
    <location>
        <begin position="388"/>
        <end position="424"/>
    </location>
</feature>
<feature type="compositionally biased region" description="Acidic residues" evidence="4">
    <location>
        <begin position="213"/>
        <end position="226"/>
    </location>
</feature>
<dbReference type="InParanoid" id="A0A316VJH8"/>
<feature type="compositionally biased region" description="Basic and acidic residues" evidence="4">
    <location>
        <begin position="198"/>
        <end position="212"/>
    </location>
</feature>
<dbReference type="Proteomes" id="UP000245771">
    <property type="component" value="Unassembled WGS sequence"/>
</dbReference>
<feature type="compositionally biased region" description="Polar residues" evidence="4">
    <location>
        <begin position="1005"/>
        <end position="1027"/>
    </location>
</feature>
<accession>A0A316VJH8</accession>
<feature type="compositionally biased region" description="Basic and acidic residues" evidence="4">
    <location>
        <begin position="148"/>
        <end position="157"/>
    </location>
</feature>
<feature type="region of interest" description="Disordered" evidence="4">
    <location>
        <begin position="605"/>
        <end position="635"/>
    </location>
</feature>